<keyword evidence="1" id="KW-1133">Transmembrane helix</keyword>
<keyword evidence="3" id="KW-1185">Reference proteome</keyword>
<evidence type="ECO:0008006" key="4">
    <source>
        <dbReference type="Google" id="ProtNLM"/>
    </source>
</evidence>
<evidence type="ECO:0000256" key="1">
    <source>
        <dbReference type="SAM" id="Phobius"/>
    </source>
</evidence>
<dbReference type="Proteomes" id="UP001499841">
    <property type="component" value="Unassembled WGS sequence"/>
</dbReference>
<comment type="caution">
    <text evidence="2">The sequence shown here is derived from an EMBL/GenBank/DDBJ whole genome shotgun (WGS) entry which is preliminary data.</text>
</comment>
<evidence type="ECO:0000313" key="2">
    <source>
        <dbReference type="EMBL" id="GAA4287290.1"/>
    </source>
</evidence>
<organism evidence="2 3">
    <name type="scientific">Georgenia daeguensis</name>
    <dbReference type="NCBI Taxonomy" id="908355"/>
    <lineage>
        <taxon>Bacteria</taxon>
        <taxon>Bacillati</taxon>
        <taxon>Actinomycetota</taxon>
        <taxon>Actinomycetes</taxon>
        <taxon>Micrococcales</taxon>
        <taxon>Bogoriellaceae</taxon>
        <taxon>Georgenia</taxon>
    </lineage>
</organism>
<reference evidence="3" key="1">
    <citation type="journal article" date="2019" name="Int. J. Syst. Evol. Microbiol.">
        <title>The Global Catalogue of Microorganisms (GCM) 10K type strain sequencing project: providing services to taxonomists for standard genome sequencing and annotation.</title>
        <authorList>
            <consortium name="The Broad Institute Genomics Platform"/>
            <consortium name="The Broad Institute Genome Sequencing Center for Infectious Disease"/>
            <person name="Wu L."/>
            <person name="Ma J."/>
        </authorList>
    </citation>
    <scope>NUCLEOTIDE SEQUENCE [LARGE SCALE GENOMIC DNA]</scope>
    <source>
        <strain evidence="3">JCM 17459</strain>
    </source>
</reference>
<dbReference type="EMBL" id="BAABBA010000006">
    <property type="protein sequence ID" value="GAA4287290.1"/>
    <property type="molecule type" value="Genomic_DNA"/>
</dbReference>
<gene>
    <name evidence="2" type="ORF">GCM10022262_16490</name>
</gene>
<accession>A0ABP8ETN9</accession>
<name>A0ABP8ETN9_9MICO</name>
<proteinExistence type="predicted"/>
<feature type="transmembrane region" description="Helical" evidence="1">
    <location>
        <begin position="78"/>
        <end position="98"/>
    </location>
</feature>
<protein>
    <recommendedName>
        <fullName evidence="4">DUF2637 domain-containing protein</fullName>
    </recommendedName>
</protein>
<keyword evidence="1" id="KW-0472">Membrane</keyword>
<feature type="transmembrane region" description="Helical" evidence="1">
    <location>
        <begin position="104"/>
        <end position="130"/>
    </location>
</feature>
<sequence length="205" mass="22760">MILPAGPRTVVVLAALVAALGLLAYPAHVYIAYGAYDRLLDGPLGWLLPTATVIGMTTLLVEATVSRDRSWRAAWRRNVALVVTSVLPGVVWGCTVDVPEPVPFWFPIVFLCGFCLILPMSTPVAAELYFDPRLRQRMRQAMHWPARHLEDEAGWRWLAEACARHGRPLTAETLVALFDMEEGAARRRVRRIHSPSSADEAARHG</sequence>
<dbReference type="RefSeq" id="WP_345039744.1">
    <property type="nucleotide sequence ID" value="NZ_BAABBA010000006.1"/>
</dbReference>
<feature type="transmembrane region" description="Helical" evidence="1">
    <location>
        <begin position="44"/>
        <end position="66"/>
    </location>
</feature>
<keyword evidence="1" id="KW-0812">Transmembrane</keyword>
<evidence type="ECO:0000313" key="3">
    <source>
        <dbReference type="Proteomes" id="UP001499841"/>
    </source>
</evidence>